<sequence length="107" mass="11857">MDLSITIKLQLSELRLSESLITLIARFKDAFGTGQKRLVLVGIVYSIRELSDIDTRPGDFTAPGSIPTVLRHGTDHLNMLCNLQLTIDLQSLDLQARESGTQPTLYS</sequence>
<name>A0AAW1L8T1_POPJA</name>
<reference evidence="1 2" key="1">
    <citation type="journal article" date="2024" name="BMC Genomics">
        <title>De novo assembly and annotation of Popillia japonica's genome with initial clues to its potential as an invasive pest.</title>
        <authorList>
            <person name="Cucini C."/>
            <person name="Boschi S."/>
            <person name="Funari R."/>
            <person name="Cardaioli E."/>
            <person name="Iannotti N."/>
            <person name="Marturano G."/>
            <person name="Paoli F."/>
            <person name="Bruttini M."/>
            <person name="Carapelli A."/>
            <person name="Frati F."/>
            <person name="Nardi F."/>
        </authorList>
    </citation>
    <scope>NUCLEOTIDE SEQUENCE [LARGE SCALE GENOMIC DNA]</scope>
    <source>
        <strain evidence="1">DMR45628</strain>
    </source>
</reference>
<proteinExistence type="predicted"/>
<gene>
    <name evidence="1" type="ORF">QE152_g15159</name>
</gene>
<dbReference type="EMBL" id="JASPKY010000146">
    <property type="protein sequence ID" value="KAK9730475.1"/>
    <property type="molecule type" value="Genomic_DNA"/>
</dbReference>
<evidence type="ECO:0000313" key="2">
    <source>
        <dbReference type="Proteomes" id="UP001458880"/>
    </source>
</evidence>
<dbReference type="Proteomes" id="UP001458880">
    <property type="component" value="Unassembled WGS sequence"/>
</dbReference>
<organism evidence="1 2">
    <name type="scientific">Popillia japonica</name>
    <name type="common">Japanese beetle</name>
    <dbReference type="NCBI Taxonomy" id="7064"/>
    <lineage>
        <taxon>Eukaryota</taxon>
        <taxon>Metazoa</taxon>
        <taxon>Ecdysozoa</taxon>
        <taxon>Arthropoda</taxon>
        <taxon>Hexapoda</taxon>
        <taxon>Insecta</taxon>
        <taxon>Pterygota</taxon>
        <taxon>Neoptera</taxon>
        <taxon>Endopterygota</taxon>
        <taxon>Coleoptera</taxon>
        <taxon>Polyphaga</taxon>
        <taxon>Scarabaeiformia</taxon>
        <taxon>Scarabaeidae</taxon>
        <taxon>Rutelinae</taxon>
        <taxon>Popillia</taxon>
    </lineage>
</organism>
<protein>
    <submittedName>
        <fullName evidence="1">Uncharacterized protein</fullName>
    </submittedName>
</protein>
<accession>A0AAW1L8T1</accession>
<evidence type="ECO:0000313" key="1">
    <source>
        <dbReference type="EMBL" id="KAK9730475.1"/>
    </source>
</evidence>
<comment type="caution">
    <text evidence="1">The sequence shown here is derived from an EMBL/GenBank/DDBJ whole genome shotgun (WGS) entry which is preliminary data.</text>
</comment>
<keyword evidence="2" id="KW-1185">Reference proteome</keyword>
<dbReference type="AlphaFoldDB" id="A0AAW1L8T1"/>